<dbReference type="AlphaFoldDB" id="A0A6J4UXY6"/>
<gene>
    <name evidence="1" type="ORF">AVDCRST_MAG81-668</name>
</gene>
<accession>A0A6J4UXY6</accession>
<evidence type="ECO:0000313" key="1">
    <source>
        <dbReference type="EMBL" id="CAA9561225.1"/>
    </source>
</evidence>
<protein>
    <submittedName>
        <fullName evidence="1">Uncharacterized protein</fullName>
    </submittedName>
</protein>
<dbReference type="EMBL" id="CADCWO010000042">
    <property type="protein sequence ID" value="CAA9561225.1"/>
    <property type="molecule type" value="Genomic_DNA"/>
</dbReference>
<reference evidence="1" key="1">
    <citation type="submission" date="2020-02" db="EMBL/GenBank/DDBJ databases">
        <authorList>
            <person name="Meier V. D."/>
        </authorList>
    </citation>
    <scope>NUCLEOTIDE SEQUENCE</scope>
    <source>
        <strain evidence="1">AVDCRST_MAG81</strain>
    </source>
</reference>
<proteinExistence type="predicted"/>
<name>A0A6J4UXY6_9CYAN</name>
<sequence>MPVIQVNGIDLFYTIEGSSKNEPLLLVAGFDGNNSDVLFL</sequence>
<organism evidence="1">
    <name type="scientific">uncultured Synechococcales cyanobacterium</name>
    <dbReference type="NCBI Taxonomy" id="1936017"/>
    <lineage>
        <taxon>Bacteria</taxon>
        <taxon>Bacillati</taxon>
        <taxon>Cyanobacteriota</taxon>
        <taxon>Cyanophyceae</taxon>
        <taxon>Synechococcales</taxon>
        <taxon>environmental samples</taxon>
    </lineage>
</organism>